<reference evidence="1 2" key="1">
    <citation type="submission" date="2019-02" db="EMBL/GenBank/DDBJ databases">
        <title>Apibacter muscae sp. nov.: a novel member of the house fly microbiota.</title>
        <authorList>
            <person name="Park R."/>
        </authorList>
    </citation>
    <scope>NUCLEOTIDE SEQUENCE [LARGE SCALE GENOMIC DNA]</scope>
    <source>
        <strain evidence="1 2">AL1</strain>
    </source>
</reference>
<dbReference type="InterPro" id="IPR046525">
    <property type="entry name" value="DUF6702"/>
</dbReference>
<dbReference type="AlphaFoldDB" id="A0A563DER0"/>
<keyword evidence="2" id="KW-1185">Reference proteome</keyword>
<accession>A0A563DER0</accession>
<comment type="caution">
    <text evidence="1">The sequence shown here is derived from an EMBL/GenBank/DDBJ whole genome shotgun (WGS) entry which is preliminary data.</text>
</comment>
<dbReference type="EMBL" id="SELH01000017">
    <property type="protein sequence ID" value="TWP28778.1"/>
    <property type="molecule type" value="Genomic_DNA"/>
</dbReference>
<evidence type="ECO:0008006" key="3">
    <source>
        <dbReference type="Google" id="ProtNLM"/>
    </source>
</evidence>
<evidence type="ECO:0000313" key="1">
    <source>
        <dbReference type="EMBL" id="TWP28778.1"/>
    </source>
</evidence>
<organism evidence="1 2">
    <name type="scientific">Apibacter muscae</name>
    <dbReference type="NCBI Taxonomy" id="2509004"/>
    <lineage>
        <taxon>Bacteria</taxon>
        <taxon>Pseudomonadati</taxon>
        <taxon>Bacteroidota</taxon>
        <taxon>Flavobacteriia</taxon>
        <taxon>Flavobacteriales</taxon>
        <taxon>Weeksellaceae</taxon>
        <taxon>Apibacter</taxon>
    </lineage>
</organism>
<dbReference type="Pfam" id="PF20420">
    <property type="entry name" value="DUF6702"/>
    <property type="match status" value="1"/>
</dbReference>
<gene>
    <name evidence="1" type="ORF">ETU09_05540</name>
</gene>
<dbReference type="OrthoDB" id="5735516at2"/>
<dbReference type="RefSeq" id="WP_146261978.1">
    <property type="nucleotide sequence ID" value="NZ_SELG01000032.1"/>
</dbReference>
<protein>
    <recommendedName>
        <fullName evidence="3">M penetrans family 1 protein</fullName>
    </recommendedName>
</protein>
<dbReference type="Proteomes" id="UP000319499">
    <property type="component" value="Unassembled WGS sequence"/>
</dbReference>
<name>A0A563DER0_9FLAO</name>
<evidence type="ECO:0000313" key="2">
    <source>
        <dbReference type="Proteomes" id="UP000319499"/>
    </source>
</evidence>
<sequence>MKKKYLSKAILILLPLIFLSFYKLNSDQFHTSITKVEYIQGNKTLKLSTKINTLDIEKILGVKASTNTFGSSLSKYLQQNVKISVNDVPVSFNFSSYNPDGNVIWVYYEATNLEGLINSITIKNSILINNFPDQQNFISFLVNGKRKSLVCKKGSETGRVNF</sequence>
<proteinExistence type="predicted"/>